<dbReference type="EMBL" id="JBHRVU010000004">
    <property type="protein sequence ID" value="MFC3442159.1"/>
    <property type="molecule type" value="Genomic_DNA"/>
</dbReference>
<evidence type="ECO:0000256" key="1">
    <source>
        <dbReference type="SAM" id="MobiDB-lite"/>
    </source>
</evidence>
<dbReference type="Proteomes" id="UP001595681">
    <property type="component" value="Unassembled WGS sequence"/>
</dbReference>
<evidence type="ECO:0000313" key="3">
    <source>
        <dbReference type="Proteomes" id="UP001595681"/>
    </source>
</evidence>
<evidence type="ECO:0000313" key="2">
    <source>
        <dbReference type="EMBL" id="MFC3442159.1"/>
    </source>
</evidence>
<name>A0ABV7NFA6_9SPHN</name>
<sequence>MEFPLHLLPVNARTAIEAQAALGNYPVESVGTAALAIMSHAAQGLYNVDSLQRAGHAYPLSQLFLILSPSGDAKSSIYRALMSGVEAWQVRMGDLYARQMQEYETDKRHWERRRAAMDKDNDVSQEERREMERQKPTLPLHPWNTPSKTTTNGVFKTLQEGWPTYGLFTAEGGSLLAGHSLKAENSPAEFASAITNLWDGDTIDRTTGDHMMRLRGRRLSGLIMVQSAVASDFLSNVTLRQHGIHARFLIVSPRAWQPVAVDFTDSSEMMRRDLLISKLQAFCGRIEEMLSYPLTTKEGDDRELVLPTMSWSGEAKRHMLVFQNRALEMRAEEETFFKRTFEHACRMAAVLTAHEGHEEITLEAAQAATALIEFYGHQWRSLDVQHIDERDARLAKYIDRVLKFLRTKGPATMRDLTRNPLQRLDLRVREAVMETLIRDDLVTAAEETQGTTTSVYYSIKQSVPRLKAA</sequence>
<dbReference type="Pfam" id="PF13148">
    <property type="entry name" value="DUF3987"/>
    <property type="match status" value="1"/>
</dbReference>
<keyword evidence="3" id="KW-1185">Reference proteome</keyword>
<feature type="region of interest" description="Disordered" evidence="1">
    <location>
        <begin position="114"/>
        <end position="146"/>
    </location>
</feature>
<dbReference type="RefSeq" id="WP_380796194.1">
    <property type="nucleotide sequence ID" value="NZ_JBHRVU010000004.1"/>
</dbReference>
<dbReference type="InterPro" id="IPR025048">
    <property type="entry name" value="DUF3987"/>
</dbReference>
<accession>A0ABV7NFA6</accession>
<comment type="caution">
    <text evidence="2">The sequence shown here is derived from an EMBL/GenBank/DDBJ whole genome shotgun (WGS) entry which is preliminary data.</text>
</comment>
<reference evidence="3" key="1">
    <citation type="journal article" date="2019" name="Int. J. Syst. Evol. Microbiol.">
        <title>The Global Catalogue of Microorganisms (GCM) 10K type strain sequencing project: providing services to taxonomists for standard genome sequencing and annotation.</title>
        <authorList>
            <consortium name="The Broad Institute Genomics Platform"/>
            <consortium name="The Broad Institute Genome Sequencing Center for Infectious Disease"/>
            <person name="Wu L."/>
            <person name="Ma J."/>
        </authorList>
    </citation>
    <scope>NUCLEOTIDE SEQUENCE [LARGE SCALE GENOMIC DNA]</scope>
    <source>
        <strain evidence="3">CCM 7491</strain>
    </source>
</reference>
<proteinExistence type="predicted"/>
<feature type="compositionally biased region" description="Basic and acidic residues" evidence="1">
    <location>
        <begin position="114"/>
        <end position="135"/>
    </location>
</feature>
<gene>
    <name evidence="2" type="ORF">ACFOKF_13360</name>
</gene>
<protein>
    <submittedName>
        <fullName evidence="2">DUF3987 domain-containing protein</fullName>
    </submittedName>
</protein>
<organism evidence="2 3">
    <name type="scientific">Sphingobium rhizovicinum</name>
    <dbReference type="NCBI Taxonomy" id="432308"/>
    <lineage>
        <taxon>Bacteria</taxon>
        <taxon>Pseudomonadati</taxon>
        <taxon>Pseudomonadota</taxon>
        <taxon>Alphaproteobacteria</taxon>
        <taxon>Sphingomonadales</taxon>
        <taxon>Sphingomonadaceae</taxon>
        <taxon>Sphingobium</taxon>
    </lineage>
</organism>